<keyword evidence="1" id="KW-0808">Transferase</keyword>
<evidence type="ECO:0000313" key="2">
    <source>
        <dbReference type="Proteomes" id="UP000050557"/>
    </source>
</evidence>
<dbReference type="PATRIC" id="fig|251654.3.peg.5826"/>
<evidence type="ECO:0000313" key="1">
    <source>
        <dbReference type="EMBL" id="KPX44649.1"/>
    </source>
</evidence>
<reference evidence="1 2" key="1">
    <citation type="submission" date="2015-09" db="EMBL/GenBank/DDBJ databases">
        <title>Genome announcement of multiple Pseudomonas syringae strains.</title>
        <authorList>
            <person name="Thakur S."/>
            <person name="Wang P.W."/>
            <person name="Gong Y."/>
            <person name="Weir B.S."/>
            <person name="Guttman D.S."/>
        </authorList>
    </citation>
    <scope>NUCLEOTIDE SEQUENCE [LARGE SCALE GENOMIC DNA]</scope>
    <source>
        <strain evidence="1 2">ICMP4531</strain>
    </source>
</reference>
<comment type="caution">
    <text evidence="1">The sequence shown here is derived from an EMBL/GenBank/DDBJ whole genome shotgun (WGS) entry which is preliminary data.</text>
</comment>
<dbReference type="AlphaFoldDB" id="A0A0P9RMD1"/>
<organism evidence="1 2">
    <name type="scientific">Pseudomonas syringae pv. helianthi</name>
    <dbReference type="NCBI Taxonomy" id="251654"/>
    <lineage>
        <taxon>Bacteria</taxon>
        <taxon>Pseudomonadati</taxon>
        <taxon>Pseudomonadota</taxon>
        <taxon>Gammaproteobacteria</taxon>
        <taxon>Pseudomonadales</taxon>
        <taxon>Pseudomonadaceae</taxon>
        <taxon>Pseudomonas</taxon>
    </lineage>
</organism>
<protein>
    <submittedName>
        <fullName evidence="1">Mannosyltransferase</fullName>
    </submittedName>
</protein>
<name>A0A0P9RMD1_9PSED</name>
<accession>A0A0P9RMD1</accession>
<sequence>METVHGLEHPQPTGVFYRQQTAASLIAAIGEFEAAQSRIAPEACRANAERFSVERFEQEIKAFVENRLATSHLVHLARLPHTNRIVQPSPVLGSELPGRVVPIKTV</sequence>
<keyword evidence="1" id="KW-0328">Glycosyltransferase</keyword>
<dbReference type="EMBL" id="LJQM01000144">
    <property type="protein sequence ID" value="KPX44649.1"/>
    <property type="molecule type" value="Genomic_DNA"/>
</dbReference>
<dbReference type="GO" id="GO:0016757">
    <property type="term" value="F:glycosyltransferase activity"/>
    <property type="evidence" value="ECO:0007669"/>
    <property type="project" value="UniProtKB-KW"/>
</dbReference>
<proteinExistence type="predicted"/>
<gene>
    <name evidence="1" type="ORF">ALO68_04364</name>
</gene>
<dbReference type="Proteomes" id="UP000050557">
    <property type="component" value="Unassembled WGS sequence"/>
</dbReference>